<name>A0ABW5XES3_9MICO</name>
<dbReference type="PANTHER" id="PTHR21666">
    <property type="entry name" value="PEPTIDASE-RELATED"/>
    <property type="match status" value="1"/>
</dbReference>
<feature type="compositionally biased region" description="Low complexity" evidence="2">
    <location>
        <begin position="319"/>
        <end position="332"/>
    </location>
</feature>
<organism evidence="4 5">
    <name type="scientific">Populibacterium corticicola</name>
    <dbReference type="NCBI Taxonomy" id="1812826"/>
    <lineage>
        <taxon>Bacteria</taxon>
        <taxon>Bacillati</taxon>
        <taxon>Actinomycetota</taxon>
        <taxon>Actinomycetes</taxon>
        <taxon>Micrococcales</taxon>
        <taxon>Jonesiaceae</taxon>
        <taxon>Populibacterium</taxon>
    </lineage>
</organism>
<evidence type="ECO:0000259" key="3">
    <source>
        <dbReference type="Pfam" id="PF01551"/>
    </source>
</evidence>
<evidence type="ECO:0000256" key="2">
    <source>
        <dbReference type="SAM" id="MobiDB-lite"/>
    </source>
</evidence>
<evidence type="ECO:0000256" key="1">
    <source>
        <dbReference type="SAM" id="Coils"/>
    </source>
</evidence>
<proteinExistence type="predicted"/>
<accession>A0ABW5XES3</accession>
<dbReference type="InterPro" id="IPR050570">
    <property type="entry name" value="Cell_wall_metabolism_enzyme"/>
</dbReference>
<dbReference type="Gene3D" id="2.70.70.10">
    <property type="entry name" value="Glucose Permease (Domain IIA)"/>
    <property type="match status" value="1"/>
</dbReference>
<dbReference type="CDD" id="cd12797">
    <property type="entry name" value="M23_peptidase"/>
    <property type="match status" value="1"/>
</dbReference>
<dbReference type="RefSeq" id="WP_377466908.1">
    <property type="nucleotide sequence ID" value="NZ_JBHUOP010000004.1"/>
</dbReference>
<dbReference type="Proteomes" id="UP001597391">
    <property type="component" value="Unassembled WGS sequence"/>
</dbReference>
<gene>
    <name evidence="4" type="ORF">ACFSYH_10410</name>
</gene>
<evidence type="ECO:0000313" key="5">
    <source>
        <dbReference type="Proteomes" id="UP001597391"/>
    </source>
</evidence>
<feature type="domain" description="M23ase beta-sheet core" evidence="3">
    <location>
        <begin position="391"/>
        <end position="489"/>
    </location>
</feature>
<dbReference type="PANTHER" id="PTHR21666:SF270">
    <property type="entry name" value="MUREIN HYDROLASE ACTIVATOR ENVC"/>
    <property type="match status" value="1"/>
</dbReference>
<keyword evidence="5" id="KW-1185">Reference proteome</keyword>
<protein>
    <submittedName>
        <fullName evidence="4">Peptidoglycan DD-metalloendopeptidase family protein</fullName>
    </submittedName>
</protein>
<dbReference type="Gene3D" id="6.10.250.3150">
    <property type="match status" value="1"/>
</dbReference>
<dbReference type="SUPFAM" id="SSF51261">
    <property type="entry name" value="Duplicated hybrid motif"/>
    <property type="match status" value="1"/>
</dbReference>
<dbReference type="SUPFAM" id="SSF57997">
    <property type="entry name" value="Tropomyosin"/>
    <property type="match status" value="1"/>
</dbReference>
<feature type="region of interest" description="Disordered" evidence="2">
    <location>
        <begin position="283"/>
        <end position="357"/>
    </location>
</feature>
<dbReference type="InterPro" id="IPR016047">
    <property type="entry name" value="M23ase_b-sheet_dom"/>
</dbReference>
<dbReference type="EMBL" id="JBHUOP010000004">
    <property type="protein sequence ID" value="MFD2840981.1"/>
    <property type="molecule type" value="Genomic_DNA"/>
</dbReference>
<feature type="compositionally biased region" description="Gly residues" evidence="2">
    <location>
        <begin position="333"/>
        <end position="357"/>
    </location>
</feature>
<reference evidence="5" key="1">
    <citation type="journal article" date="2019" name="Int. J. Syst. Evol. Microbiol.">
        <title>The Global Catalogue of Microorganisms (GCM) 10K type strain sequencing project: providing services to taxonomists for standard genome sequencing and annotation.</title>
        <authorList>
            <consortium name="The Broad Institute Genomics Platform"/>
            <consortium name="The Broad Institute Genome Sequencing Center for Infectious Disease"/>
            <person name="Wu L."/>
            <person name="Ma J."/>
        </authorList>
    </citation>
    <scope>NUCLEOTIDE SEQUENCE [LARGE SCALE GENOMIC DNA]</scope>
    <source>
        <strain evidence="5">KCTC 33576</strain>
    </source>
</reference>
<dbReference type="InterPro" id="IPR011055">
    <property type="entry name" value="Dup_hybrid_motif"/>
</dbReference>
<sequence>MKVQLTSHVRLLVSALLAAVLVFSVSLISLNAAYADDLDDRMEAAKEKQAQAQAQRDDLENELAHTDDELAKAYIELQEVQAQLPVAEAALNVATKEYQTAQREADKLAKKLDDAQQEKGSLEDQIAANDEAMDQARSGVAEMARQAARGDFDMSSVSLIVGADSTEDFVSRYSMNTTALRSQTKSLDKLRETRAVSRNAQVRLDAVNDIITTLKEQADAKVVETQQKEKEAADAKAQVESLISQKNSATQRIEGRKAAVEQQLKEEDANVASFTDEIREIAGLQEDQRKEEERLEKERREKELEEQRKKDAEKKKQQSSSGGNSNSASSGSSGSGSTGGSSGGNSGGSGGSGGGNSGGASGNWFQWPTDYRVVTSSYGWRLHPVLGYYRLHAGTDMRTYCGTNVYAGRAGTVQWAQWKGGFGNQVLINHGTINGKNVMSSYNHLTSFKTQAGAKVKAGDVVGLSGNTGLSGACHLHFEVYVNGSTIDPMTVTSR</sequence>
<comment type="caution">
    <text evidence="4">The sequence shown here is derived from an EMBL/GenBank/DDBJ whole genome shotgun (WGS) entry which is preliminary data.</text>
</comment>
<feature type="coiled-coil region" evidence="1">
    <location>
        <begin position="35"/>
        <end position="132"/>
    </location>
</feature>
<evidence type="ECO:0000313" key="4">
    <source>
        <dbReference type="EMBL" id="MFD2840981.1"/>
    </source>
</evidence>
<keyword evidence="1" id="KW-0175">Coiled coil</keyword>
<dbReference type="Pfam" id="PF01551">
    <property type="entry name" value="Peptidase_M23"/>
    <property type="match status" value="1"/>
</dbReference>
<feature type="compositionally biased region" description="Basic and acidic residues" evidence="2">
    <location>
        <begin position="283"/>
        <end position="316"/>
    </location>
</feature>